<keyword evidence="1" id="KW-0472">Membrane</keyword>
<dbReference type="Gene3D" id="1.20.1640.10">
    <property type="entry name" value="Multidrug efflux transporter AcrB transmembrane domain"/>
    <property type="match status" value="1"/>
</dbReference>
<dbReference type="PANTHER" id="PTHR32063:SF13">
    <property type="entry name" value="MULTIDRUG EFFLUX PUMP SUBUNIT ACRB-RELATED"/>
    <property type="match status" value="1"/>
</dbReference>
<dbReference type="InterPro" id="IPR001036">
    <property type="entry name" value="Acrflvin-R"/>
</dbReference>
<accession>A0A2X2LQP0</accession>
<evidence type="ECO:0000256" key="1">
    <source>
        <dbReference type="SAM" id="Phobius"/>
    </source>
</evidence>
<dbReference type="Gene3D" id="3.30.70.1440">
    <property type="entry name" value="Multidrug efflux transporter AcrB pore domain"/>
    <property type="match status" value="1"/>
</dbReference>
<protein>
    <submittedName>
        <fullName evidence="2">Efflux pump membrane transporter BepG</fullName>
    </submittedName>
</protein>
<evidence type="ECO:0000313" key="3">
    <source>
        <dbReference type="Proteomes" id="UP000251241"/>
    </source>
</evidence>
<dbReference type="EMBL" id="UAUU01000011">
    <property type="protein sequence ID" value="SPZ95229.1"/>
    <property type="molecule type" value="Genomic_DNA"/>
</dbReference>
<organism evidence="2 3">
    <name type="scientific">Sphingobacterium multivorum</name>
    <dbReference type="NCBI Taxonomy" id="28454"/>
    <lineage>
        <taxon>Bacteria</taxon>
        <taxon>Pseudomonadati</taxon>
        <taxon>Bacteroidota</taxon>
        <taxon>Sphingobacteriia</taxon>
        <taxon>Sphingobacteriales</taxon>
        <taxon>Sphingobacteriaceae</taxon>
        <taxon>Sphingobacterium</taxon>
    </lineage>
</organism>
<dbReference type="PRINTS" id="PR00702">
    <property type="entry name" value="ACRIFLAVINRP"/>
</dbReference>
<proteinExistence type="predicted"/>
<name>A0A2X2LQP0_SPHMU</name>
<dbReference type="PANTHER" id="PTHR32063">
    <property type="match status" value="1"/>
</dbReference>
<feature type="transmembrane region" description="Helical" evidence="1">
    <location>
        <begin position="87"/>
        <end position="110"/>
    </location>
</feature>
<dbReference type="Proteomes" id="UP000251241">
    <property type="component" value="Unassembled WGS sequence"/>
</dbReference>
<feature type="transmembrane region" description="Helical" evidence="1">
    <location>
        <begin position="60"/>
        <end position="81"/>
    </location>
</feature>
<dbReference type="GO" id="GO:0005886">
    <property type="term" value="C:plasma membrane"/>
    <property type="evidence" value="ECO:0007669"/>
    <property type="project" value="TreeGrafter"/>
</dbReference>
<feature type="transmembrane region" description="Helical" evidence="1">
    <location>
        <begin position="164"/>
        <end position="190"/>
    </location>
</feature>
<dbReference type="Pfam" id="PF00873">
    <property type="entry name" value="ACR_tran"/>
    <property type="match status" value="1"/>
</dbReference>
<feature type="transmembrane region" description="Helical" evidence="1">
    <location>
        <begin position="35"/>
        <end position="53"/>
    </location>
</feature>
<sequence>MKALQEVAAQTLPEGFDYQFSGLSLQEMQSGSKTVQIFALCILFVFLLLAALYESWSVPFSILLSVPLGVFWAILTLTLIPTLDNNIYAQIGLVTIIGLAAKNAILIVEFAKERVDIGMNLYEATLDAVKLRLRPIIMTSFAFILGIIPLMLSHGAGAISRQTIGWTVFGGMTAATLLAIFIVPVLFVVITRMAYGKKKLAELEANFDEEKAKNLSSH</sequence>
<keyword evidence="1" id="KW-1133">Transmembrane helix</keyword>
<dbReference type="GO" id="GO:0042910">
    <property type="term" value="F:xenobiotic transmembrane transporter activity"/>
    <property type="evidence" value="ECO:0007669"/>
    <property type="project" value="TreeGrafter"/>
</dbReference>
<feature type="transmembrane region" description="Helical" evidence="1">
    <location>
        <begin position="131"/>
        <end position="152"/>
    </location>
</feature>
<keyword evidence="1" id="KW-0812">Transmembrane</keyword>
<dbReference type="SUPFAM" id="SSF82866">
    <property type="entry name" value="Multidrug efflux transporter AcrB transmembrane domain"/>
    <property type="match status" value="1"/>
</dbReference>
<evidence type="ECO:0000313" key="2">
    <source>
        <dbReference type="EMBL" id="SPZ95229.1"/>
    </source>
</evidence>
<reference evidence="2 3" key="1">
    <citation type="submission" date="2018-06" db="EMBL/GenBank/DDBJ databases">
        <authorList>
            <consortium name="Pathogen Informatics"/>
            <person name="Doyle S."/>
        </authorList>
    </citation>
    <scope>NUCLEOTIDE SEQUENCE [LARGE SCALE GENOMIC DNA]</scope>
    <source>
        <strain evidence="2 3">NCTC11343</strain>
    </source>
</reference>
<dbReference type="AlphaFoldDB" id="A0A2X2LQP0"/>
<gene>
    <name evidence="2" type="primary">bepG_3</name>
    <name evidence="2" type="ORF">NCTC11343_05849</name>
</gene>